<evidence type="ECO:0000313" key="4">
    <source>
        <dbReference type="EMBL" id="TWT80249.1"/>
    </source>
</evidence>
<keyword evidence="5" id="KW-1185">Reference proteome</keyword>
<dbReference type="Pfam" id="PF02368">
    <property type="entry name" value="Big_2"/>
    <property type="match status" value="1"/>
</dbReference>
<accession>A0A5C5YYV2</accession>
<keyword evidence="2 4" id="KW-0378">Hydrolase</keyword>
<dbReference type="InterPro" id="IPR003343">
    <property type="entry name" value="Big_2"/>
</dbReference>
<organism evidence="4 5">
    <name type="scientific">Novipirellula herctigrandis</name>
    <dbReference type="NCBI Taxonomy" id="2527986"/>
    <lineage>
        <taxon>Bacteria</taxon>
        <taxon>Pseudomonadati</taxon>
        <taxon>Planctomycetota</taxon>
        <taxon>Planctomycetia</taxon>
        <taxon>Pirellulales</taxon>
        <taxon>Pirellulaceae</taxon>
        <taxon>Novipirellula</taxon>
    </lineage>
</organism>
<comment type="caution">
    <text evidence="4">The sequence shown here is derived from an EMBL/GenBank/DDBJ whole genome shotgun (WGS) entry which is preliminary data.</text>
</comment>
<name>A0A5C5YYV2_9BACT</name>
<dbReference type="CDD" id="cd16151">
    <property type="entry name" value="sulfatase_like"/>
    <property type="match status" value="1"/>
</dbReference>
<dbReference type="InterPro" id="IPR017850">
    <property type="entry name" value="Alkaline_phosphatase_core_sf"/>
</dbReference>
<evidence type="ECO:0000313" key="5">
    <source>
        <dbReference type="Proteomes" id="UP000315010"/>
    </source>
</evidence>
<dbReference type="Gene3D" id="3.40.720.10">
    <property type="entry name" value="Alkaline Phosphatase, subunit A"/>
    <property type="match status" value="1"/>
</dbReference>
<dbReference type="InterPro" id="IPR008964">
    <property type="entry name" value="Invasin/intimin_cell_adhesion"/>
</dbReference>
<feature type="domain" description="BIG2" evidence="3">
    <location>
        <begin position="514"/>
        <end position="589"/>
    </location>
</feature>
<dbReference type="InterPro" id="IPR000917">
    <property type="entry name" value="Sulfatase_N"/>
</dbReference>
<dbReference type="Pfam" id="PF00884">
    <property type="entry name" value="Sulfatase"/>
    <property type="match status" value="1"/>
</dbReference>
<dbReference type="AlphaFoldDB" id="A0A5C5YYV2"/>
<dbReference type="SUPFAM" id="SSF53649">
    <property type="entry name" value="Alkaline phosphatase-like"/>
    <property type="match status" value="1"/>
</dbReference>
<evidence type="ECO:0000256" key="1">
    <source>
        <dbReference type="ARBA" id="ARBA00008779"/>
    </source>
</evidence>
<reference evidence="4 5" key="1">
    <citation type="submission" date="2019-02" db="EMBL/GenBank/DDBJ databases">
        <title>Deep-cultivation of Planctomycetes and their phenomic and genomic characterization uncovers novel biology.</title>
        <authorList>
            <person name="Wiegand S."/>
            <person name="Jogler M."/>
            <person name="Boedeker C."/>
            <person name="Pinto D."/>
            <person name="Vollmers J."/>
            <person name="Rivas-Marin E."/>
            <person name="Kohn T."/>
            <person name="Peeters S.H."/>
            <person name="Heuer A."/>
            <person name="Rast P."/>
            <person name="Oberbeckmann S."/>
            <person name="Bunk B."/>
            <person name="Jeske O."/>
            <person name="Meyerdierks A."/>
            <person name="Storesund J.E."/>
            <person name="Kallscheuer N."/>
            <person name="Luecker S."/>
            <person name="Lage O.M."/>
            <person name="Pohl T."/>
            <person name="Merkel B.J."/>
            <person name="Hornburger P."/>
            <person name="Mueller R.-W."/>
            <person name="Bruemmer F."/>
            <person name="Labrenz M."/>
            <person name="Spormann A.M."/>
            <person name="Op Den Camp H."/>
            <person name="Overmann J."/>
            <person name="Amann R."/>
            <person name="Jetten M.S.M."/>
            <person name="Mascher T."/>
            <person name="Medema M.H."/>
            <person name="Devos D.P."/>
            <person name="Kaster A.-K."/>
            <person name="Ovreas L."/>
            <person name="Rohde M."/>
            <person name="Galperin M.Y."/>
            <person name="Jogler C."/>
        </authorList>
    </citation>
    <scope>NUCLEOTIDE SEQUENCE [LARGE SCALE GENOMIC DNA]</scope>
    <source>
        <strain evidence="4 5">CA13</strain>
    </source>
</reference>
<dbReference type="PANTHER" id="PTHR42693">
    <property type="entry name" value="ARYLSULFATASE FAMILY MEMBER"/>
    <property type="match status" value="1"/>
</dbReference>
<dbReference type="PANTHER" id="PTHR42693:SF53">
    <property type="entry name" value="ENDO-4-O-SULFATASE"/>
    <property type="match status" value="1"/>
</dbReference>
<proteinExistence type="inferred from homology"/>
<dbReference type="Proteomes" id="UP000315010">
    <property type="component" value="Unassembled WGS sequence"/>
</dbReference>
<dbReference type="RefSeq" id="WP_419194051.1">
    <property type="nucleotide sequence ID" value="NZ_SJPJ01000001.1"/>
</dbReference>
<dbReference type="EMBL" id="SJPJ01000001">
    <property type="protein sequence ID" value="TWT80249.1"/>
    <property type="molecule type" value="Genomic_DNA"/>
</dbReference>
<dbReference type="GO" id="GO:0004065">
    <property type="term" value="F:arylsulfatase activity"/>
    <property type="evidence" value="ECO:0007669"/>
    <property type="project" value="UniProtKB-EC"/>
</dbReference>
<dbReference type="Gene3D" id="2.60.40.1080">
    <property type="match status" value="1"/>
</dbReference>
<gene>
    <name evidence="4" type="primary">atsA_24</name>
    <name evidence="4" type="ORF">CA13_16620</name>
</gene>
<sequence length="610" mass="68895">MLHILERYRLALPAILIIWAAFTGTILSSSVQAMERPNVVLILIDDLSHYGVTAYGADHVSERRGLFENRKISTPSIDRLAKEGVRCDQAFAYPLCEPTRIALMSGQYGSRNFLRCKSQHASEITFGDLFKKAGYATGIYGKWKQTRGTKEIHAKDYIFEFGWDDFCCFDVVGENHRYIHPDLVINGEIHDYSGRADVDPHTGRQWYGPDICNRHALNFIEQNKDTPFFLYYPMLLVHDEHQPTPDTQPHSVFDNFMNQNQRDDRRFFPDMIAYMDKLIGKVVDKLDEHGLRENTVVIVMGDNGTKENFTHILPDGSEYFGGKGGNRDNGLHVPLIVSCPGTIPSGGEQKVRAYDGLVDVTDVFPTLCEAANIAIPNPNGIDGISFWPQLCGAQGEPRQVIYTWYNGNISADDQSRTLRYAFTKEFKRYAPHPNFPKGRFFDLRTDPMEQDGDLEAEAHFRLTVSPLQKVESREMRRDWNHPHRSGLKLDSLDAPQQKAFAELGRVIEDYRHVPVTALHIATLQKTIKVGETVVLAHRIEPTNATRQNVIWESKDPAVATVNKFGQLTAHAPGLATVTIYSWDDANPASAGQPETYVRDGIQNSISVEVQ</sequence>
<dbReference type="SUPFAM" id="SSF49373">
    <property type="entry name" value="Invasin/intimin cell-adhesion fragments"/>
    <property type="match status" value="1"/>
</dbReference>
<dbReference type="EC" id="3.1.6.1" evidence="4"/>
<evidence type="ECO:0000256" key="2">
    <source>
        <dbReference type="ARBA" id="ARBA00022801"/>
    </source>
</evidence>
<dbReference type="SMART" id="SM00635">
    <property type="entry name" value="BID_2"/>
    <property type="match status" value="1"/>
</dbReference>
<dbReference type="InterPro" id="IPR050738">
    <property type="entry name" value="Sulfatase"/>
</dbReference>
<protein>
    <submittedName>
        <fullName evidence="4">Arylsulfatase</fullName>
        <ecNumber evidence="4">3.1.6.1</ecNumber>
    </submittedName>
</protein>
<comment type="similarity">
    <text evidence="1">Belongs to the sulfatase family.</text>
</comment>
<evidence type="ECO:0000259" key="3">
    <source>
        <dbReference type="SMART" id="SM00635"/>
    </source>
</evidence>